<comment type="caution">
    <text evidence="4">The sequence shown here is derived from an EMBL/GenBank/DDBJ whole genome shotgun (WGS) entry which is preliminary data.</text>
</comment>
<feature type="region of interest" description="Disordered" evidence="2">
    <location>
        <begin position="235"/>
        <end position="300"/>
    </location>
</feature>
<evidence type="ECO:0000313" key="5">
    <source>
        <dbReference type="Proteomes" id="UP001365128"/>
    </source>
</evidence>
<dbReference type="PANTHER" id="PTHR47219:SF9">
    <property type="entry name" value="GTPASE ACTIVATING PROTEIN AND CENTROSOME-ASSOCIATED, ISOFORM B"/>
    <property type="match status" value="1"/>
</dbReference>
<dbReference type="InterPro" id="IPR050302">
    <property type="entry name" value="Rab_GAP_TBC_domain"/>
</dbReference>
<organism evidence="4 5">
    <name type="scientific">Phyllosticta citricarpa</name>
    <dbReference type="NCBI Taxonomy" id="55181"/>
    <lineage>
        <taxon>Eukaryota</taxon>
        <taxon>Fungi</taxon>
        <taxon>Dikarya</taxon>
        <taxon>Ascomycota</taxon>
        <taxon>Pezizomycotina</taxon>
        <taxon>Dothideomycetes</taxon>
        <taxon>Dothideomycetes incertae sedis</taxon>
        <taxon>Botryosphaeriales</taxon>
        <taxon>Phyllostictaceae</taxon>
        <taxon>Phyllosticta</taxon>
    </lineage>
</organism>
<evidence type="ECO:0000256" key="2">
    <source>
        <dbReference type="SAM" id="MobiDB-lite"/>
    </source>
</evidence>
<gene>
    <name evidence="4" type="ORF">IWX46DRAFT_643764</name>
</gene>
<protein>
    <submittedName>
        <fullName evidence="4">Rab-GTPase-TBC domain-containing protein</fullName>
    </submittedName>
</protein>
<feature type="region of interest" description="Disordered" evidence="2">
    <location>
        <begin position="379"/>
        <end position="438"/>
    </location>
</feature>
<keyword evidence="1" id="KW-0175">Coiled coil</keyword>
<dbReference type="PROSITE" id="PS50086">
    <property type="entry name" value="TBC_RABGAP"/>
    <property type="match status" value="1"/>
</dbReference>
<dbReference type="EMBL" id="JBBPDW010000038">
    <property type="protein sequence ID" value="KAK7535684.1"/>
    <property type="molecule type" value="Genomic_DNA"/>
</dbReference>
<feature type="compositionally biased region" description="Polar residues" evidence="2">
    <location>
        <begin position="205"/>
        <end position="218"/>
    </location>
</feature>
<feature type="region of interest" description="Disordered" evidence="2">
    <location>
        <begin position="968"/>
        <end position="1024"/>
    </location>
</feature>
<keyword evidence="5" id="KW-1185">Reference proteome</keyword>
<feature type="region of interest" description="Disordered" evidence="2">
    <location>
        <begin position="1037"/>
        <end position="1075"/>
    </location>
</feature>
<evidence type="ECO:0000313" key="4">
    <source>
        <dbReference type="EMBL" id="KAK7535684.1"/>
    </source>
</evidence>
<dbReference type="SUPFAM" id="SSF47923">
    <property type="entry name" value="Ypt/Rab-GAP domain of gyp1p"/>
    <property type="match status" value="2"/>
</dbReference>
<feature type="compositionally biased region" description="Polar residues" evidence="2">
    <location>
        <begin position="182"/>
        <end position="196"/>
    </location>
</feature>
<feature type="compositionally biased region" description="Basic and acidic residues" evidence="2">
    <location>
        <begin position="92"/>
        <end position="102"/>
    </location>
</feature>
<dbReference type="InterPro" id="IPR035969">
    <property type="entry name" value="Rab-GAP_TBC_sf"/>
</dbReference>
<feature type="region of interest" description="Disordered" evidence="2">
    <location>
        <begin position="1"/>
        <end position="222"/>
    </location>
</feature>
<accession>A0ABR1LLU7</accession>
<feature type="coiled-coil region" evidence="1">
    <location>
        <begin position="719"/>
        <end position="831"/>
    </location>
</feature>
<feature type="compositionally biased region" description="Pro residues" evidence="2">
    <location>
        <begin position="131"/>
        <end position="142"/>
    </location>
</feature>
<feature type="compositionally biased region" description="Pro residues" evidence="2">
    <location>
        <begin position="37"/>
        <end position="54"/>
    </location>
</feature>
<evidence type="ECO:0000256" key="1">
    <source>
        <dbReference type="SAM" id="Coils"/>
    </source>
</evidence>
<sequence length="1075" mass="117075">MSRSNSGERSLIGRPLSTASSSTANYNNKREADSPANMPPTPIEYLSPSPPPESPIEASDDDKDEASRKKSPLPTSHPEISTETMDEVNLDEEAKKSPEHSRTTTLETAPPKPVEEPTIPATAQRPAVQLSPPPPPQENKPPPAEERPTAKRTFTSPFAWIARASEKKSSPPGSARGDNSRRGTNASVMTNGSSDLMLSRLEDNGLSNSTSHPRSSRNSLKDRFKFARMREEAGITLDEDNLPDAVKISTPNFASPADDGEGQASPPGGGVASPGGTATSLVNPSLAPGTASGTALGPDGDAAAPVDWDLWQSVVYEGPAAVARTSPEELNAAIASGIPQPIRGVVWQVLAQSKNEGLEEVYRELVNRGTDRERVALNLPQLNRNDSNADVRKNESVTSSASSVHSNYSTPATTTTGGTAHGNGVASPTTNGQDGDISDATAKLQDEKRKKAKAEQAAALAKLEKAIKRDLGARTSYSKYLMAAGLQDGLFNLCKAYALFDEQVGYPQGVNFVAMPLLFNMPEEEAFCLMVKLMNKYGLRDLFIQDMPGLHLHLYQFERLLEEFEPALYCHLHRRGVNPQLYATQWFLTLFAYRFPLQLVLRVYDLILSEGLEGAILKFGICLMQKNAQTLLGMKDMAQLTTFLKERLFDVYIDKAPTQKSLLESGFFGSAAGVDNEIYRADRLVQDACSVKITPEMLQVYQNEWREKQHAEMMRENELLDLKSSVSSLTSKVRTLEERAEKSDTEHVELASELVRTKVENERLQDENESLKGQVEELRKLVDAQAADVEARMQGELEAAMARNAEVHNANRALEEQLAEMERELVETKMQHAQVHSDHETLKQKWSNIQSMLNAQYLPSPTTTPSSPTTGATPPTLTLNTGAPLQQRRSVIYAHNSPHRPSPSELFGAFDPAPHPHVRHHLHTKPGHRRFDSIDENATLWDCEDFALPASPMTAGFSGASAADEDGLSLFSPTTNGTGDDVAGGFDTATGAQHSSSSSQTTTARHSISTTTKRTSTSSFASSSFSAKRHSSNVGIAPLSQRQRASVCPFEAVAPPGEDDADDRKAWKRGSLFVG</sequence>
<dbReference type="Gene3D" id="1.10.10.750">
    <property type="entry name" value="Ypt/Rab-GAP domain of gyp1p, domain 1"/>
    <property type="match status" value="1"/>
</dbReference>
<dbReference type="Pfam" id="PF23436">
    <property type="entry name" value="RabGap-TBC_2"/>
    <property type="match status" value="1"/>
</dbReference>
<dbReference type="Gene3D" id="1.10.472.80">
    <property type="entry name" value="Ypt/Rab-GAP domain of gyp1p, domain 3"/>
    <property type="match status" value="1"/>
</dbReference>
<name>A0ABR1LLU7_9PEZI</name>
<feature type="domain" description="Rab-GAP TBC" evidence="3">
    <location>
        <begin position="337"/>
        <end position="611"/>
    </location>
</feature>
<reference evidence="4 5" key="1">
    <citation type="submission" date="2024-04" db="EMBL/GenBank/DDBJ databases">
        <title>Phyllosticta paracitricarpa is synonymous to the EU quarantine fungus P. citricarpa based on phylogenomic analyses.</title>
        <authorList>
            <consortium name="Lawrence Berkeley National Laboratory"/>
            <person name="Van Ingen-Buijs V.A."/>
            <person name="Van Westerhoven A.C."/>
            <person name="Haridas S."/>
            <person name="Skiadas P."/>
            <person name="Martin F."/>
            <person name="Groenewald J.Z."/>
            <person name="Crous P.W."/>
            <person name="Seidl M.F."/>
        </authorList>
    </citation>
    <scope>NUCLEOTIDE SEQUENCE [LARGE SCALE GENOMIC DNA]</scope>
    <source>
        <strain evidence="4 5">CBS 122670</strain>
    </source>
</reference>
<dbReference type="Gene3D" id="1.10.8.270">
    <property type="entry name" value="putative rabgap domain of human tbc1 domain family member 14 like domains"/>
    <property type="match status" value="1"/>
</dbReference>
<dbReference type="Proteomes" id="UP001365128">
    <property type="component" value="Unassembled WGS sequence"/>
</dbReference>
<dbReference type="InterPro" id="IPR000195">
    <property type="entry name" value="Rab-GAP-TBC_dom"/>
</dbReference>
<feature type="compositionally biased region" description="Low complexity" evidence="2">
    <location>
        <begin position="396"/>
        <end position="418"/>
    </location>
</feature>
<evidence type="ECO:0000259" key="3">
    <source>
        <dbReference type="PROSITE" id="PS50086"/>
    </source>
</evidence>
<feature type="compositionally biased region" description="Low complexity" evidence="2">
    <location>
        <begin position="988"/>
        <end position="1024"/>
    </location>
</feature>
<dbReference type="SMART" id="SM00164">
    <property type="entry name" value="TBC"/>
    <property type="match status" value="1"/>
</dbReference>
<proteinExistence type="predicted"/>
<dbReference type="PANTHER" id="PTHR47219">
    <property type="entry name" value="RAB GTPASE-ACTIVATING PROTEIN 1-LIKE"/>
    <property type="match status" value="1"/>
</dbReference>